<dbReference type="Proteomes" id="UP001198495">
    <property type="component" value="Unassembled WGS sequence"/>
</dbReference>
<dbReference type="InterPro" id="IPR044946">
    <property type="entry name" value="Restrct_endonuc_typeI_TRD_sf"/>
</dbReference>
<evidence type="ECO:0000256" key="1">
    <source>
        <dbReference type="ARBA" id="ARBA00022747"/>
    </source>
</evidence>
<proteinExistence type="predicted"/>
<accession>A0ABS8FRV0</accession>
<protein>
    <recommendedName>
        <fullName evidence="5">Type I restriction modification DNA specificity domain-containing protein</fullName>
    </recommendedName>
</protein>
<dbReference type="Gene3D" id="3.90.220.20">
    <property type="entry name" value="DNA methylase specificity domains"/>
    <property type="match status" value="1"/>
</dbReference>
<dbReference type="RefSeq" id="WP_227573479.1">
    <property type="nucleotide sequence ID" value="NZ_JAJEQT010000008.1"/>
</dbReference>
<gene>
    <name evidence="3" type="ORF">LKD28_11185</name>
</gene>
<organism evidence="3 4">
    <name type="scientific">Coprococcus hominis</name>
    <name type="common">ex Arizal et al. 2022</name>
    <dbReference type="NCBI Taxonomy" id="2881262"/>
    <lineage>
        <taxon>Bacteria</taxon>
        <taxon>Bacillati</taxon>
        <taxon>Bacillota</taxon>
        <taxon>Clostridia</taxon>
        <taxon>Lachnospirales</taxon>
        <taxon>Lachnospiraceae</taxon>
        <taxon>Coprococcus</taxon>
    </lineage>
</organism>
<evidence type="ECO:0000313" key="4">
    <source>
        <dbReference type="Proteomes" id="UP001198495"/>
    </source>
</evidence>
<dbReference type="Gene3D" id="1.10.287.1120">
    <property type="entry name" value="Bipartite methylase S protein"/>
    <property type="match status" value="1"/>
</dbReference>
<comment type="caution">
    <text evidence="3">The sequence shown here is derived from an EMBL/GenBank/DDBJ whole genome shotgun (WGS) entry which is preliminary data.</text>
</comment>
<evidence type="ECO:0000313" key="3">
    <source>
        <dbReference type="EMBL" id="MCC2219589.1"/>
    </source>
</evidence>
<name>A0ABS8FRV0_9FIRM</name>
<keyword evidence="1" id="KW-0680">Restriction system</keyword>
<keyword evidence="4" id="KW-1185">Reference proteome</keyword>
<keyword evidence="2" id="KW-0238">DNA-binding</keyword>
<evidence type="ECO:0000256" key="2">
    <source>
        <dbReference type="ARBA" id="ARBA00023125"/>
    </source>
</evidence>
<reference evidence="3 4" key="1">
    <citation type="submission" date="2021-10" db="EMBL/GenBank/DDBJ databases">
        <title>Anaerobic single-cell dispensing facilitates the cultivation of human gut bacteria.</title>
        <authorList>
            <person name="Afrizal A."/>
        </authorList>
    </citation>
    <scope>NUCLEOTIDE SEQUENCE [LARGE SCALE GENOMIC DNA]</scope>
    <source>
        <strain evidence="3 4">CLA-AA-H212</strain>
    </source>
</reference>
<evidence type="ECO:0008006" key="5">
    <source>
        <dbReference type="Google" id="ProtNLM"/>
    </source>
</evidence>
<dbReference type="SUPFAM" id="SSF116734">
    <property type="entry name" value="DNA methylase specificity domain"/>
    <property type="match status" value="1"/>
</dbReference>
<dbReference type="EMBL" id="JAJEQT010000008">
    <property type="protein sequence ID" value="MCC2219589.1"/>
    <property type="molecule type" value="Genomic_DNA"/>
</dbReference>
<sequence>MELTKYKHVRIKDICIWERAKKAKIYPEGSFCVQVSATKGQMEYLNEEKEVESKYCVFQVVSNKYLPAYVYMIFKMNLPEYLRRTQTGLNIVPEIFNEYEIDLHTNIDTQHELVNTMRCIDTRIQEEERQVKAIQKLKKYHLQKMFPDMNR</sequence>